<dbReference type="InterPro" id="IPR017937">
    <property type="entry name" value="Thioredoxin_CS"/>
</dbReference>
<dbReference type="GO" id="GO:0016209">
    <property type="term" value="F:antioxidant activity"/>
    <property type="evidence" value="ECO:0007669"/>
    <property type="project" value="InterPro"/>
</dbReference>
<evidence type="ECO:0000313" key="4">
    <source>
        <dbReference type="Proteomes" id="UP000242310"/>
    </source>
</evidence>
<evidence type="ECO:0000259" key="2">
    <source>
        <dbReference type="PROSITE" id="PS51352"/>
    </source>
</evidence>
<dbReference type="Proteomes" id="UP000242310">
    <property type="component" value="Unassembled WGS sequence"/>
</dbReference>
<organism evidence="3 4">
    <name type="scientific">Salsuginibacillus halophilus</name>
    <dbReference type="NCBI Taxonomy" id="517424"/>
    <lineage>
        <taxon>Bacteria</taxon>
        <taxon>Bacillati</taxon>
        <taxon>Bacillota</taxon>
        <taxon>Bacilli</taxon>
        <taxon>Bacillales</taxon>
        <taxon>Bacillaceae</taxon>
        <taxon>Salsuginibacillus</taxon>
    </lineage>
</organism>
<dbReference type="PROSITE" id="PS51352">
    <property type="entry name" value="THIOREDOXIN_2"/>
    <property type="match status" value="1"/>
</dbReference>
<dbReference type="SUPFAM" id="SSF52833">
    <property type="entry name" value="Thioredoxin-like"/>
    <property type="match status" value="1"/>
</dbReference>
<dbReference type="GO" id="GO:0016491">
    <property type="term" value="F:oxidoreductase activity"/>
    <property type="evidence" value="ECO:0007669"/>
    <property type="project" value="InterPro"/>
</dbReference>
<dbReference type="EMBL" id="PYAV01000011">
    <property type="protein sequence ID" value="PSL43283.1"/>
    <property type="molecule type" value="Genomic_DNA"/>
</dbReference>
<dbReference type="CDD" id="cd02966">
    <property type="entry name" value="TlpA_like_family"/>
    <property type="match status" value="1"/>
</dbReference>
<dbReference type="InterPro" id="IPR013766">
    <property type="entry name" value="Thioredoxin_domain"/>
</dbReference>
<evidence type="ECO:0000313" key="3">
    <source>
        <dbReference type="EMBL" id="PSL43283.1"/>
    </source>
</evidence>
<dbReference type="InterPro" id="IPR000866">
    <property type="entry name" value="AhpC/TSA"/>
</dbReference>
<feature type="domain" description="Thioredoxin" evidence="2">
    <location>
        <begin position="33"/>
        <end position="173"/>
    </location>
</feature>
<gene>
    <name evidence="3" type="ORF">B0H94_111108</name>
</gene>
<keyword evidence="1" id="KW-1015">Disulfide bond</keyword>
<comment type="caution">
    <text evidence="3">The sequence shown here is derived from an EMBL/GenBank/DDBJ whole genome shotgun (WGS) entry which is preliminary data.</text>
</comment>
<dbReference type="Gene3D" id="3.40.30.10">
    <property type="entry name" value="Glutaredoxin"/>
    <property type="match status" value="1"/>
</dbReference>
<dbReference type="PROSITE" id="PS00194">
    <property type="entry name" value="THIOREDOXIN_1"/>
    <property type="match status" value="1"/>
</dbReference>
<keyword evidence="4" id="KW-1185">Reference proteome</keyword>
<name>A0A2P8HAN5_9BACI</name>
<sequence>MSRRALSVLILAIAALAVGYTVYTNVMTATPGVEEGDEAADHTLPMRDGEERSFSDYEGDVVVLNMWASWCEPCRDEMPALQELQEDFEDDGLSVVVVNMEELERDRDTALAFLDEFDIHLDALFDEDGEVEEQYNVRRLPATYILDRDLVIQDVIVGEVTYEQMEDRIAPHL</sequence>
<dbReference type="InterPro" id="IPR050553">
    <property type="entry name" value="Thioredoxin_ResA/DsbE_sf"/>
</dbReference>
<dbReference type="PANTHER" id="PTHR42852">
    <property type="entry name" value="THIOL:DISULFIDE INTERCHANGE PROTEIN DSBE"/>
    <property type="match status" value="1"/>
</dbReference>
<dbReference type="Pfam" id="PF00578">
    <property type="entry name" value="AhpC-TSA"/>
    <property type="match status" value="1"/>
</dbReference>
<dbReference type="PANTHER" id="PTHR42852:SF17">
    <property type="entry name" value="THIOREDOXIN-LIKE PROTEIN HI_1115"/>
    <property type="match status" value="1"/>
</dbReference>
<accession>A0A2P8HAN5</accession>
<dbReference type="RefSeq" id="WP_245893988.1">
    <property type="nucleotide sequence ID" value="NZ_PYAV01000011.1"/>
</dbReference>
<protein>
    <submittedName>
        <fullName evidence="3">Peroxiredoxin</fullName>
    </submittedName>
</protein>
<proteinExistence type="predicted"/>
<reference evidence="3 4" key="1">
    <citation type="submission" date="2018-03" db="EMBL/GenBank/DDBJ databases">
        <title>Genomic Encyclopedia of Type Strains, Phase III (KMG-III): the genomes of soil and plant-associated and newly described type strains.</title>
        <authorList>
            <person name="Whitman W."/>
        </authorList>
    </citation>
    <scope>NUCLEOTIDE SEQUENCE [LARGE SCALE GENOMIC DNA]</scope>
    <source>
        <strain evidence="3 4">CGMCC 1.07653</strain>
    </source>
</reference>
<dbReference type="AlphaFoldDB" id="A0A2P8HAN5"/>
<evidence type="ECO:0000256" key="1">
    <source>
        <dbReference type="ARBA" id="ARBA00023157"/>
    </source>
</evidence>
<dbReference type="InterPro" id="IPR036249">
    <property type="entry name" value="Thioredoxin-like_sf"/>
</dbReference>